<evidence type="ECO:0000313" key="2">
    <source>
        <dbReference type="EMBL" id="MDT2598568.1"/>
    </source>
</evidence>
<evidence type="ECO:0000256" key="1">
    <source>
        <dbReference type="SAM" id="MobiDB-lite"/>
    </source>
</evidence>
<name>A0ABU3EUN3_9ENTE</name>
<feature type="compositionally biased region" description="Basic residues" evidence="1">
    <location>
        <begin position="343"/>
        <end position="352"/>
    </location>
</feature>
<feature type="region of interest" description="Disordered" evidence="1">
    <location>
        <begin position="296"/>
        <end position="315"/>
    </location>
</feature>
<sequence>MEIKQLTRRQLFTMKNRKNLERKVRKFWEATKNADLVVEYIVAIIVRNALVASDFSLPCQDVVRDLLFQAEPSETLRKFSPFFKDYLDESEWGNVIKRLFKNENAYYKATKKMRIHEGNLKNRGSAALADNYDSYTLVSIFEDTNGKKHTWKLRDADPSNTLEETKRILNILTTLTIFEKGDVRQFAQFVDCDFKGTTTIYSTRQPKEQEQSVQNSVAEPSKMKADTSVERVLIDGFDLSALTKGELIMLLKGIFEEAEAAMLEETSEEPEENFEKLPADLPIGDKTNIESRIVPEEKGNLQQEPLSPLAKPKNDLIPSLAAGAILEEGTEKPPKVDKPVKQNGKKLSKKDRKLLEKFNQGKKKHRK</sequence>
<proteinExistence type="predicted"/>
<organism evidence="2 3">
    <name type="scientific">Enterococcus hulanensis</name>
    <dbReference type="NCBI Taxonomy" id="2559929"/>
    <lineage>
        <taxon>Bacteria</taxon>
        <taxon>Bacillati</taxon>
        <taxon>Bacillota</taxon>
        <taxon>Bacilli</taxon>
        <taxon>Lactobacillales</taxon>
        <taxon>Enterococcaceae</taxon>
        <taxon>Enterococcus</taxon>
    </lineage>
</organism>
<reference evidence="2 3" key="1">
    <citation type="submission" date="2023-03" db="EMBL/GenBank/DDBJ databases">
        <authorList>
            <person name="Shen W."/>
            <person name="Cai J."/>
        </authorList>
    </citation>
    <scope>NUCLEOTIDE SEQUENCE [LARGE SCALE GENOMIC DNA]</scope>
    <source>
        <strain evidence="2 3">D6-4</strain>
    </source>
</reference>
<feature type="compositionally biased region" description="Basic and acidic residues" evidence="1">
    <location>
        <begin position="329"/>
        <end position="340"/>
    </location>
</feature>
<feature type="region of interest" description="Disordered" evidence="1">
    <location>
        <begin position="266"/>
        <end position="286"/>
    </location>
</feature>
<dbReference type="RefSeq" id="WP_311821159.1">
    <property type="nucleotide sequence ID" value="NZ_JARPYF010000001.1"/>
</dbReference>
<gene>
    <name evidence="2" type="ORF">P7D85_02205</name>
</gene>
<keyword evidence="3" id="KW-1185">Reference proteome</keyword>
<dbReference type="Proteomes" id="UP001252875">
    <property type="component" value="Unassembled WGS sequence"/>
</dbReference>
<accession>A0ABU3EUN3</accession>
<dbReference type="EMBL" id="JARPYI010000001">
    <property type="protein sequence ID" value="MDT2598568.1"/>
    <property type="molecule type" value="Genomic_DNA"/>
</dbReference>
<comment type="caution">
    <text evidence="2">The sequence shown here is derived from an EMBL/GenBank/DDBJ whole genome shotgun (WGS) entry which is preliminary data.</text>
</comment>
<feature type="region of interest" description="Disordered" evidence="1">
    <location>
        <begin position="324"/>
        <end position="367"/>
    </location>
</feature>
<evidence type="ECO:0000313" key="3">
    <source>
        <dbReference type="Proteomes" id="UP001252875"/>
    </source>
</evidence>
<protein>
    <submittedName>
        <fullName evidence="2">Uncharacterized protein</fullName>
    </submittedName>
</protein>